<dbReference type="Proteomes" id="UP000447434">
    <property type="component" value="Chromosome 1"/>
</dbReference>
<evidence type="ECO:0000313" key="1">
    <source>
        <dbReference type="EMBL" id="KAE9621415.1"/>
    </source>
</evidence>
<dbReference type="AlphaFoldDB" id="A0A6A4R3A9"/>
<dbReference type="EMBL" id="WOCE01000001">
    <property type="protein sequence ID" value="KAE9621415.1"/>
    <property type="molecule type" value="Genomic_DNA"/>
</dbReference>
<accession>A0A6A4R3A9</accession>
<keyword evidence="2" id="KW-1185">Reference proteome</keyword>
<sequence length="74" mass="8140">MSLTIKAATSETVGKLFIFPSEFLSAISFNLRFVTPPCLNLLLSILKDFTCTLLSSNIFDNFITTSESTLLSIT</sequence>
<proteinExistence type="predicted"/>
<comment type="caution">
    <text evidence="1">The sequence shown here is derived from an EMBL/GenBank/DDBJ whole genome shotgun (WGS) entry which is preliminary data.</text>
</comment>
<evidence type="ECO:0000313" key="2">
    <source>
        <dbReference type="Proteomes" id="UP000447434"/>
    </source>
</evidence>
<protein>
    <submittedName>
        <fullName evidence="1">Uncharacterized protein</fullName>
    </submittedName>
</protein>
<name>A0A6A4R3A9_LUPAL</name>
<gene>
    <name evidence="1" type="ORF">Lalb_Chr01g0013451</name>
</gene>
<organism evidence="1 2">
    <name type="scientific">Lupinus albus</name>
    <name type="common">White lupine</name>
    <name type="synonym">Lupinus termis</name>
    <dbReference type="NCBI Taxonomy" id="3870"/>
    <lineage>
        <taxon>Eukaryota</taxon>
        <taxon>Viridiplantae</taxon>
        <taxon>Streptophyta</taxon>
        <taxon>Embryophyta</taxon>
        <taxon>Tracheophyta</taxon>
        <taxon>Spermatophyta</taxon>
        <taxon>Magnoliopsida</taxon>
        <taxon>eudicotyledons</taxon>
        <taxon>Gunneridae</taxon>
        <taxon>Pentapetalae</taxon>
        <taxon>rosids</taxon>
        <taxon>fabids</taxon>
        <taxon>Fabales</taxon>
        <taxon>Fabaceae</taxon>
        <taxon>Papilionoideae</taxon>
        <taxon>50 kb inversion clade</taxon>
        <taxon>genistoids sensu lato</taxon>
        <taxon>core genistoids</taxon>
        <taxon>Genisteae</taxon>
        <taxon>Lupinus</taxon>
    </lineage>
</organism>
<reference evidence="2" key="1">
    <citation type="journal article" date="2020" name="Nat. Commun.">
        <title>Genome sequence of the cluster root forming white lupin.</title>
        <authorList>
            <person name="Hufnagel B."/>
            <person name="Marques A."/>
            <person name="Soriano A."/>
            <person name="Marques L."/>
            <person name="Divol F."/>
            <person name="Doumas P."/>
            <person name="Sallet E."/>
            <person name="Mancinotti D."/>
            <person name="Carrere S."/>
            <person name="Marande W."/>
            <person name="Arribat S."/>
            <person name="Keller J."/>
            <person name="Huneau C."/>
            <person name="Blein T."/>
            <person name="Aime D."/>
            <person name="Laguerre M."/>
            <person name="Taylor J."/>
            <person name="Schubert V."/>
            <person name="Nelson M."/>
            <person name="Geu-Flores F."/>
            <person name="Crespi M."/>
            <person name="Gallardo-Guerrero K."/>
            <person name="Delaux P.-M."/>
            <person name="Salse J."/>
            <person name="Berges H."/>
            <person name="Guyot R."/>
            <person name="Gouzy J."/>
            <person name="Peret B."/>
        </authorList>
    </citation>
    <scope>NUCLEOTIDE SEQUENCE [LARGE SCALE GENOMIC DNA]</scope>
    <source>
        <strain evidence="2">cv. Amiga</strain>
    </source>
</reference>